<sequence>MANYLKKKFQMLLKEDENEPEVLLKEQTAVLRCPMHCKEGCPREVKKFITKWKGVTSVNIEDMKELETNALVTVQGNFDVQKLVDCLWTKKNKRVEIESSSSNNPDTNDNILPIGEDIHDNVGGGGGNDDNNNNGDKIKNKRLE</sequence>
<dbReference type="Proteomes" id="UP001280121">
    <property type="component" value="Unassembled WGS sequence"/>
</dbReference>
<evidence type="ECO:0000256" key="1">
    <source>
        <dbReference type="SAM" id="MobiDB-lite"/>
    </source>
</evidence>
<dbReference type="EMBL" id="JANJYI010000009">
    <property type="protein sequence ID" value="KAK2636835.1"/>
    <property type="molecule type" value="Genomic_DNA"/>
</dbReference>
<proteinExistence type="predicted"/>
<dbReference type="InterPro" id="IPR044594">
    <property type="entry name" value="HIPP01/3/5/6"/>
</dbReference>
<feature type="compositionally biased region" description="Low complexity" evidence="1">
    <location>
        <begin position="99"/>
        <end position="110"/>
    </location>
</feature>
<evidence type="ECO:0008006" key="4">
    <source>
        <dbReference type="Google" id="ProtNLM"/>
    </source>
</evidence>
<dbReference type="PANTHER" id="PTHR46413">
    <property type="entry name" value="HEAVY METAL-ASSOCIATED ISOPRENYLATED PLANT PROTEIN 6"/>
    <property type="match status" value="1"/>
</dbReference>
<gene>
    <name evidence="2" type="ORF">Ddye_031627</name>
</gene>
<comment type="caution">
    <text evidence="2">The sequence shown here is derived from an EMBL/GenBank/DDBJ whole genome shotgun (WGS) entry which is preliminary data.</text>
</comment>
<protein>
    <recommendedName>
        <fullName evidence="4">HMA domain-containing protein</fullName>
    </recommendedName>
</protein>
<accession>A0AAD9TJV4</accession>
<dbReference type="InterPro" id="IPR006121">
    <property type="entry name" value="HMA_dom"/>
</dbReference>
<dbReference type="InterPro" id="IPR036163">
    <property type="entry name" value="HMA_dom_sf"/>
</dbReference>
<dbReference type="CDD" id="cd00371">
    <property type="entry name" value="HMA"/>
    <property type="match status" value="1"/>
</dbReference>
<dbReference type="Gene3D" id="3.30.70.100">
    <property type="match status" value="1"/>
</dbReference>
<dbReference type="AlphaFoldDB" id="A0AAD9TJV4"/>
<dbReference type="PANTHER" id="PTHR46413:SF1">
    <property type="entry name" value="HEAVY METAL-ASSOCIATED ISOPRENYLATED PLANT PROTEIN 6"/>
    <property type="match status" value="1"/>
</dbReference>
<dbReference type="SUPFAM" id="SSF55008">
    <property type="entry name" value="HMA, heavy metal-associated domain"/>
    <property type="match status" value="1"/>
</dbReference>
<evidence type="ECO:0000313" key="2">
    <source>
        <dbReference type="EMBL" id="KAK2636835.1"/>
    </source>
</evidence>
<feature type="region of interest" description="Disordered" evidence="1">
    <location>
        <begin position="95"/>
        <end position="144"/>
    </location>
</feature>
<keyword evidence="3" id="KW-1185">Reference proteome</keyword>
<organism evidence="2 3">
    <name type="scientific">Dipteronia dyeriana</name>
    <dbReference type="NCBI Taxonomy" id="168575"/>
    <lineage>
        <taxon>Eukaryota</taxon>
        <taxon>Viridiplantae</taxon>
        <taxon>Streptophyta</taxon>
        <taxon>Embryophyta</taxon>
        <taxon>Tracheophyta</taxon>
        <taxon>Spermatophyta</taxon>
        <taxon>Magnoliopsida</taxon>
        <taxon>eudicotyledons</taxon>
        <taxon>Gunneridae</taxon>
        <taxon>Pentapetalae</taxon>
        <taxon>rosids</taxon>
        <taxon>malvids</taxon>
        <taxon>Sapindales</taxon>
        <taxon>Sapindaceae</taxon>
        <taxon>Hippocastanoideae</taxon>
        <taxon>Acereae</taxon>
        <taxon>Dipteronia</taxon>
    </lineage>
</organism>
<name>A0AAD9TJV4_9ROSI</name>
<reference evidence="2" key="1">
    <citation type="journal article" date="2023" name="Plant J.">
        <title>Genome sequences and population genomics provide insights into the demographic history, inbreeding, and mutation load of two 'living fossil' tree species of Dipteronia.</title>
        <authorList>
            <person name="Feng Y."/>
            <person name="Comes H.P."/>
            <person name="Chen J."/>
            <person name="Zhu S."/>
            <person name="Lu R."/>
            <person name="Zhang X."/>
            <person name="Li P."/>
            <person name="Qiu J."/>
            <person name="Olsen K.M."/>
            <person name="Qiu Y."/>
        </authorList>
    </citation>
    <scope>NUCLEOTIDE SEQUENCE</scope>
    <source>
        <strain evidence="2">KIB01</strain>
    </source>
</reference>
<evidence type="ECO:0000313" key="3">
    <source>
        <dbReference type="Proteomes" id="UP001280121"/>
    </source>
</evidence>
<dbReference type="GO" id="GO:0046872">
    <property type="term" value="F:metal ion binding"/>
    <property type="evidence" value="ECO:0007669"/>
    <property type="project" value="InterPro"/>
</dbReference>